<feature type="compositionally biased region" description="Polar residues" evidence="7">
    <location>
        <begin position="64"/>
        <end position="79"/>
    </location>
</feature>
<dbReference type="PANTHER" id="PTHR13962:SF17">
    <property type="entry name" value="FORKHEAD BOX PROTEIN N4"/>
    <property type="match status" value="1"/>
</dbReference>
<feature type="region of interest" description="Disordered" evidence="7">
    <location>
        <begin position="880"/>
        <end position="920"/>
    </location>
</feature>
<keyword evidence="5 6" id="KW-0539">Nucleus</keyword>
<evidence type="ECO:0000313" key="10">
    <source>
        <dbReference type="Proteomes" id="UP001176521"/>
    </source>
</evidence>
<dbReference type="SUPFAM" id="SSF46785">
    <property type="entry name" value="Winged helix' DNA-binding domain"/>
    <property type="match status" value="1"/>
</dbReference>
<dbReference type="PRINTS" id="PR00053">
    <property type="entry name" value="FORKHEAD"/>
</dbReference>
<dbReference type="PROSITE" id="PS00658">
    <property type="entry name" value="FORK_HEAD_2"/>
    <property type="match status" value="1"/>
</dbReference>
<dbReference type="PANTHER" id="PTHR13962">
    <property type="entry name" value="FORKHEAD BOX PROTEIN N3-LIKE PROTEIN-RELATED"/>
    <property type="match status" value="1"/>
</dbReference>
<feature type="compositionally biased region" description="Low complexity" evidence="7">
    <location>
        <begin position="702"/>
        <end position="711"/>
    </location>
</feature>
<dbReference type="InterPro" id="IPR001766">
    <property type="entry name" value="Fork_head_dom"/>
</dbReference>
<feature type="region of interest" description="Disordered" evidence="7">
    <location>
        <begin position="1212"/>
        <end position="1231"/>
    </location>
</feature>
<evidence type="ECO:0000256" key="7">
    <source>
        <dbReference type="SAM" id="MobiDB-lite"/>
    </source>
</evidence>
<feature type="compositionally biased region" description="Acidic residues" evidence="7">
    <location>
        <begin position="1622"/>
        <end position="1642"/>
    </location>
</feature>
<evidence type="ECO:0000256" key="5">
    <source>
        <dbReference type="ARBA" id="ARBA00023242"/>
    </source>
</evidence>
<feature type="compositionally biased region" description="Low complexity" evidence="7">
    <location>
        <begin position="679"/>
        <end position="694"/>
    </location>
</feature>
<dbReference type="SMART" id="SM00339">
    <property type="entry name" value="FH"/>
    <property type="match status" value="1"/>
</dbReference>
<comment type="caution">
    <text evidence="9">The sequence shown here is derived from an EMBL/GenBank/DDBJ whole genome shotgun (WGS) entry which is preliminary data.</text>
</comment>
<dbReference type="Proteomes" id="UP001176521">
    <property type="component" value="Unassembled WGS sequence"/>
</dbReference>
<feature type="region of interest" description="Disordered" evidence="7">
    <location>
        <begin position="546"/>
        <end position="581"/>
    </location>
</feature>
<feature type="region of interest" description="Disordered" evidence="7">
    <location>
        <begin position="654"/>
        <end position="753"/>
    </location>
</feature>
<feature type="compositionally biased region" description="Low complexity" evidence="7">
    <location>
        <begin position="1212"/>
        <end position="1226"/>
    </location>
</feature>
<keyword evidence="3 6" id="KW-0238">DNA-binding</keyword>
<dbReference type="GO" id="GO:0000987">
    <property type="term" value="F:cis-regulatory region sequence-specific DNA binding"/>
    <property type="evidence" value="ECO:0007669"/>
    <property type="project" value="TreeGrafter"/>
</dbReference>
<feature type="region of interest" description="Disordered" evidence="7">
    <location>
        <begin position="1339"/>
        <end position="1371"/>
    </location>
</feature>
<feature type="region of interest" description="Disordered" evidence="7">
    <location>
        <begin position="494"/>
        <end position="534"/>
    </location>
</feature>
<proteinExistence type="predicted"/>
<feature type="region of interest" description="Disordered" evidence="7">
    <location>
        <begin position="195"/>
        <end position="288"/>
    </location>
</feature>
<dbReference type="EMBL" id="JAPDMQ010000059">
    <property type="protein sequence ID" value="KAK0537479.1"/>
    <property type="molecule type" value="Genomic_DNA"/>
</dbReference>
<comment type="subcellular location">
    <subcellularLocation>
        <location evidence="1 6">Nucleus</location>
    </subcellularLocation>
</comment>
<feature type="region of interest" description="Disordered" evidence="7">
    <location>
        <begin position="1125"/>
        <end position="1151"/>
    </location>
</feature>
<dbReference type="GO" id="GO:0003700">
    <property type="term" value="F:DNA-binding transcription factor activity"/>
    <property type="evidence" value="ECO:0007669"/>
    <property type="project" value="InterPro"/>
</dbReference>
<dbReference type="InterPro" id="IPR036388">
    <property type="entry name" value="WH-like_DNA-bd_sf"/>
</dbReference>
<evidence type="ECO:0000256" key="3">
    <source>
        <dbReference type="ARBA" id="ARBA00023125"/>
    </source>
</evidence>
<feature type="compositionally biased region" description="Basic and acidic residues" evidence="7">
    <location>
        <begin position="975"/>
        <end position="984"/>
    </location>
</feature>
<evidence type="ECO:0000259" key="8">
    <source>
        <dbReference type="PROSITE" id="PS50039"/>
    </source>
</evidence>
<name>A0AAN6GHG6_9BASI</name>
<feature type="compositionally biased region" description="Low complexity" evidence="7">
    <location>
        <begin position="1736"/>
        <end position="1747"/>
    </location>
</feature>
<dbReference type="Gene3D" id="1.10.10.10">
    <property type="entry name" value="Winged helix-like DNA-binding domain superfamily/Winged helix DNA-binding domain"/>
    <property type="match status" value="1"/>
</dbReference>
<dbReference type="InterPro" id="IPR030456">
    <property type="entry name" value="TF_fork_head_CS_2"/>
</dbReference>
<feature type="compositionally biased region" description="Low complexity" evidence="7">
    <location>
        <begin position="1049"/>
        <end position="1062"/>
    </location>
</feature>
<feature type="compositionally biased region" description="Polar residues" evidence="7">
    <location>
        <begin position="1528"/>
        <end position="1564"/>
    </location>
</feature>
<feature type="compositionally biased region" description="Basic and acidic residues" evidence="7">
    <location>
        <begin position="1643"/>
        <end position="1658"/>
    </location>
</feature>
<dbReference type="Pfam" id="PF00250">
    <property type="entry name" value="Forkhead"/>
    <property type="match status" value="1"/>
</dbReference>
<organism evidence="9 10">
    <name type="scientific">Tilletia horrida</name>
    <dbReference type="NCBI Taxonomy" id="155126"/>
    <lineage>
        <taxon>Eukaryota</taxon>
        <taxon>Fungi</taxon>
        <taxon>Dikarya</taxon>
        <taxon>Basidiomycota</taxon>
        <taxon>Ustilaginomycotina</taxon>
        <taxon>Exobasidiomycetes</taxon>
        <taxon>Tilletiales</taxon>
        <taxon>Tilletiaceae</taxon>
        <taxon>Tilletia</taxon>
    </lineage>
</organism>
<feature type="compositionally biased region" description="Basic and acidic residues" evidence="7">
    <location>
        <begin position="82"/>
        <end position="93"/>
    </location>
</feature>
<gene>
    <name evidence="9" type="ORF">OC842_001625</name>
</gene>
<evidence type="ECO:0000256" key="6">
    <source>
        <dbReference type="PROSITE-ProRule" id="PRU00089"/>
    </source>
</evidence>
<evidence type="ECO:0000256" key="4">
    <source>
        <dbReference type="ARBA" id="ARBA00023163"/>
    </source>
</evidence>
<feature type="region of interest" description="Disordered" evidence="7">
    <location>
        <begin position="966"/>
        <end position="1113"/>
    </location>
</feature>
<dbReference type="GO" id="GO:0005634">
    <property type="term" value="C:nucleus"/>
    <property type="evidence" value="ECO:0007669"/>
    <property type="project" value="UniProtKB-SubCell"/>
</dbReference>
<feature type="compositionally biased region" description="Polar residues" evidence="7">
    <location>
        <begin position="494"/>
        <end position="503"/>
    </location>
</feature>
<feature type="compositionally biased region" description="Polar residues" evidence="7">
    <location>
        <begin position="558"/>
        <end position="572"/>
    </location>
</feature>
<feature type="compositionally biased region" description="Polar residues" evidence="7">
    <location>
        <begin position="1091"/>
        <end position="1113"/>
    </location>
</feature>
<keyword evidence="10" id="KW-1185">Reference proteome</keyword>
<reference evidence="9" key="1">
    <citation type="journal article" date="2023" name="PhytoFront">
        <title>Draft Genome Resources of Seven Strains of Tilletia horrida, Causal Agent of Kernel Smut of Rice.</title>
        <authorList>
            <person name="Khanal S."/>
            <person name="Antony Babu S."/>
            <person name="Zhou X.G."/>
        </authorList>
    </citation>
    <scope>NUCLEOTIDE SEQUENCE</scope>
    <source>
        <strain evidence="9">TX3</strain>
    </source>
</reference>
<keyword evidence="2" id="KW-0805">Transcription regulation</keyword>
<feature type="compositionally biased region" description="Low complexity" evidence="7">
    <location>
        <begin position="200"/>
        <end position="217"/>
    </location>
</feature>
<protein>
    <recommendedName>
        <fullName evidence="8">Fork-head domain-containing protein</fullName>
    </recommendedName>
</protein>
<feature type="region of interest" description="Disordered" evidence="7">
    <location>
        <begin position="57"/>
        <end position="121"/>
    </location>
</feature>
<feature type="domain" description="Fork-head" evidence="8">
    <location>
        <begin position="796"/>
        <end position="874"/>
    </location>
</feature>
<feature type="compositionally biased region" description="Pro residues" evidence="7">
    <location>
        <begin position="278"/>
        <end position="287"/>
    </location>
</feature>
<feature type="DNA-binding region" description="Fork-head" evidence="6">
    <location>
        <begin position="796"/>
        <end position="874"/>
    </location>
</feature>
<feature type="compositionally biased region" description="Basic and acidic residues" evidence="7">
    <location>
        <begin position="1021"/>
        <end position="1034"/>
    </location>
</feature>
<dbReference type="InterPro" id="IPR036390">
    <property type="entry name" value="WH_DNA-bd_sf"/>
</dbReference>
<feature type="region of interest" description="Disordered" evidence="7">
    <location>
        <begin position="1501"/>
        <end position="1671"/>
    </location>
</feature>
<feature type="region of interest" description="Disordered" evidence="7">
    <location>
        <begin position="442"/>
        <end position="473"/>
    </location>
</feature>
<dbReference type="CDD" id="cd00059">
    <property type="entry name" value="FH_FOX"/>
    <property type="match status" value="1"/>
</dbReference>
<dbReference type="InterPro" id="IPR047119">
    <property type="entry name" value="FOXN2/3-like"/>
</dbReference>
<dbReference type="PROSITE" id="PS50039">
    <property type="entry name" value="FORK_HEAD_3"/>
    <property type="match status" value="1"/>
</dbReference>
<feature type="compositionally biased region" description="Low complexity" evidence="7">
    <location>
        <begin position="728"/>
        <end position="743"/>
    </location>
</feature>
<feature type="compositionally biased region" description="Low complexity" evidence="7">
    <location>
        <begin position="614"/>
        <end position="629"/>
    </location>
</feature>
<feature type="region of interest" description="Disordered" evidence="7">
    <location>
        <begin position="1686"/>
        <end position="1754"/>
    </location>
</feature>
<feature type="region of interest" description="Disordered" evidence="7">
    <location>
        <begin position="597"/>
        <end position="637"/>
    </location>
</feature>
<evidence type="ECO:0000256" key="2">
    <source>
        <dbReference type="ARBA" id="ARBA00023015"/>
    </source>
</evidence>
<evidence type="ECO:0000313" key="9">
    <source>
        <dbReference type="EMBL" id="KAK0537479.1"/>
    </source>
</evidence>
<feature type="compositionally biased region" description="Low complexity" evidence="7">
    <location>
        <begin position="1350"/>
        <end position="1361"/>
    </location>
</feature>
<feature type="compositionally biased region" description="Low complexity" evidence="7">
    <location>
        <begin position="1686"/>
        <end position="1696"/>
    </location>
</feature>
<evidence type="ECO:0000256" key="1">
    <source>
        <dbReference type="ARBA" id="ARBA00004123"/>
    </source>
</evidence>
<accession>A0AAN6GHG6</accession>
<sequence>MDTLPASPAPSSAQESDAAAAARLATVLMGLGDISHDRDPDGNECGVASSAALDAGVHVAPGCGSTSSAPEATAGSIQLSVFEHEQAVPDHRQLHQSPPPPPPPSSSAAQRQDEQRLFLPPFDSFPFASPELCLYNSADRDAPSHATASASLQNFAPHADAGYSAVPSPAPHLPLESAASYAPLLATSSDELAQDIETWAATQQQQRQPRHQTQAEQNQTWFSLREHKMRSRRLSSPPPAQTSSHSRPPALSSADQARVAKNGANEDGLPAATAMDAEPPPPPPPPTTTTMFHAPIRRLDPIALSSDPATMFRAAAGPSTDSSSSSGVGLTGWQGNIPPQLQPTWPSSPLAGGSAASSPLAGMQRAAASGASSLSSGILPLQAPFNHGARQLNMLSSTPALAPGAGSVLMRNTPSRSSSINSRIPTSQAPQQLPAGWTLFSSPMLHTTPPSASVSGGVSTENHRQSLSQQRLSATDGYGAWHLAQVRNTAGNIFSSSTGANDGSGQGPSCKVGENRNGSAQPSFSPPESPLGTREAIAPGEMTRICAPAPTGLVPASVNKSPSLSAGSHTPSPSTPKGAYPNSALATAATAALRARMAAATSPTTNRRRSIFVSSSSSASSLLSQSSSAGGFGGAPMQSSPACGGVGGGGGTPQALMEYALPSPTHIGGSGAPPPKSPPLSLTPTDRYTAAVGIGPVGGSSSGEVGRSSAGDLNEQSSGTELTEIEETASQTTGGRTGSSGNSAERGQASTCKADAAQGYNTHPRAKACTNRPETMYPSAQAALEAMVGYHNPKTKPTQPYPNLIRLTLLTSATGRLTLSELYEAMAEHFPWFKSQGMSWKNSIRHNLSINSAFLRVEKPQRDARDKGSLWFVDTRIEPASVRPPRSSGTRDTAAVAAGGSKRSGGGIGPRAPRSKLVSAEEAGLDWSTLGVAPAVSPGGASTSPDLPPAAAMAAAAAAAASSAVSPPAAQEIDENTKGERTEAVETTSDTKPGMPRTSTEEQQEAVDDKMTEAPAEEEKDQITDAAIKKKSPEDEALASIPGIMGQSATTAPDPTPLTASAMSTPAAAGSEASPSKQRPARNNVRKRSSETSASPTRQAKQRNRLLTPSRSFPVETLSTSVVSPFGTRGLFGMDSSSRPGQKRTWSDQQFDAASASSSFAAQPPLLPYGAGSMGMLGLHPHQHHPPASTLFRPTAGATPAIGAATTATATALPGTPVTSPLADGSAGSGSNGATMPAVVGGMMPVPMPVVGAGQQSAWARGSGSNGSPSASLVSICGALSPAASTSASASASSCVQHEQQRGGATAAAAVPYYPYLHAYSPTPAAPAAATGWGNGPGYVEQGGSHPHFGAAGSQAHAHAQTPHGPRMAALSPLRSPLLSLSAAEGGSGMGRAAVCSTTPAASASAIAGDSSAVPCWTSEAYCAGCGRAMSSCVCPRGSCTAAVSVWPAHQHVAPSLAVGSSHLPWAPGVPMPTSAATQMQMQTPSSPWNLRRGGLGATMAAPVTPERGRSGAGSSGGLAVALPQPVSIHSYTRPDSTTPTPAGSSANTGETAEFSPATSQRSSRLVPLAQRQPHRREAQPQWPQRQMDNAGTRAVESSAPSQARAGGPFSSPSWASRFSDAEGEGCDEDAEGETEEEDEVEAEVREREEQEEDGKVAEEEEKECGTGSADAMLAAGVNRYKISSDSYSASTAATAERGQGSAAVSRPQTEQVAGESPLMLRSGSEDTSTATAPGACADTTSTATATGPGRQDE</sequence>
<keyword evidence="4" id="KW-0804">Transcription</keyword>